<feature type="domain" description="Glucose/Sorbosone dehydrogenase" evidence="2">
    <location>
        <begin position="148"/>
        <end position="478"/>
    </location>
</feature>
<reference evidence="3 4" key="2">
    <citation type="submission" date="2016-12" db="EMBL/GenBank/DDBJ databases">
        <title>Draft Genome Sequence of Cystobacter ferrugineus Strain Cbfe23.</title>
        <authorList>
            <person name="Akbar S."/>
            <person name="Dowd S.E."/>
            <person name="Stevens D.C."/>
        </authorList>
    </citation>
    <scope>NUCLEOTIDE SEQUENCE [LARGE SCALE GENOMIC DNA]</scope>
    <source>
        <strain evidence="3 4">Cbfe23</strain>
    </source>
</reference>
<feature type="compositionally biased region" description="Pro residues" evidence="1">
    <location>
        <begin position="99"/>
        <end position="116"/>
    </location>
</feature>
<reference evidence="4" key="1">
    <citation type="submission" date="2016-11" db="EMBL/GenBank/DDBJ databases">
        <authorList>
            <person name="Shukria A."/>
            <person name="Stevens D.C."/>
        </authorList>
    </citation>
    <scope>NUCLEOTIDE SEQUENCE [LARGE SCALE GENOMIC DNA]</scope>
    <source>
        <strain evidence="4">Cbfe23</strain>
    </source>
</reference>
<evidence type="ECO:0000256" key="1">
    <source>
        <dbReference type="SAM" id="MobiDB-lite"/>
    </source>
</evidence>
<sequence>MRTLSKTFIIAALLSGCGNPPPDNPGGTPQTTEDAGVTPQNPRDAGSTPQEPTDAGVPPEEPTDAGVPPEEPTDAGVPPEEPTDAGVPPEEPTDAGVPPEEPLPSGPPVPTGPPNVPEFDPAFPGQTRAPEVKSKTAVQVTEIASGFRNPWAIAFLPDQRMLVTEKPGALYLVTPQGTKSPAVSGLPTVDARGQGGLLDVEVGPDYAQSGLIYWTYYEPRQGGNGLAVARAKLVDGAQPRVENVQVIFRMMPTLESTLHAGGRLVFTPDNKLFVTLGERSILEGRVQAQDVKSHFGKVVRINPDGTVPQDNPYLNDPEAKPEIWSVGHRNILSAALDSQKRLWTVEMGPKGGDELNRPEAGKDYGWPTIGYGEEYSGAPIHQSPQAPGMEQPMYYWDPVIAPSGMTIYTGDLFPEWKNNVFIGGLASQALVRLMMRNDLVVGEERLLTERKERIREVVQGPEGALYLLTDATNGKLLKLTPR</sequence>
<name>A0A1L9B4S3_9BACT</name>
<evidence type="ECO:0000313" key="3">
    <source>
        <dbReference type="EMBL" id="OJH37251.1"/>
    </source>
</evidence>
<dbReference type="PANTHER" id="PTHR19328:SF75">
    <property type="entry name" value="ALDOSE SUGAR DEHYDROGENASE YLII"/>
    <property type="match status" value="1"/>
</dbReference>
<evidence type="ECO:0000313" key="4">
    <source>
        <dbReference type="Proteomes" id="UP000182229"/>
    </source>
</evidence>
<protein>
    <submittedName>
        <fullName evidence="3">Glucose dehydrogenase</fullName>
    </submittedName>
</protein>
<dbReference type="EMBL" id="MPIN01000008">
    <property type="protein sequence ID" value="OJH37251.1"/>
    <property type="molecule type" value="Genomic_DNA"/>
</dbReference>
<dbReference type="RefSeq" id="WP_071901586.1">
    <property type="nucleotide sequence ID" value="NZ_MPIN01000008.1"/>
</dbReference>
<dbReference type="Pfam" id="PF07995">
    <property type="entry name" value="GSDH"/>
    <property type="match status" value="1"/>
</dbReference>
<gene>
    <name evidence="3" type="ORF">BON30_28505</name>
</gene>
<dbReference type="Gene3D" id="2.120.10.30">
    <property type="entry name" value="TolB, C-terminal domain"/>
    <property type="match status" value="1"/>
</dbReference>
<evidence type="ECO:0000259" key="2">
    <source>
        <dbReference type="Pfam" id="PF07995"/>
    </source>
</evidence>
<dbReference type="InterPro" id="IPR011041">
    <property type="entry name" value="Quinoprot_gluc/sorb_DH_b-prop"/>
</dbReference>
<dbReference type="InterPro" id="IPR011042">
    <property type="entry name" value="6-blade_b-propeller_TolB-like"/>
</dbReference>
<keyword evidence="4" id="KW-1185">Reference proteome</keyword>
<dbReference type="SUPFAM" id="SSF50952">
    <property type="entry name" value="Soluble quinoprotein glucose dehydrogenase"/>
    <property type="match status" value="1"/>
</dbReference>
<proteinExistence type="predicted"/>
<comment type="caution">
    <text evidence="3">The sequence shown here is derived from an EMBL/GenBank/DDBJ whole genome shotgun (WGS) entry which is preliminary data.</text>
</comment>
<feature type="region of interest" description="Disordered" evidence="1">
    <location>
        <begin position="15"/>
        <end position="133"/>
    </location>
</feature>
<dbReference type="PROSITE" id="PS51257">
    <property type="entry name" value="PROKAR_LIPOPROTEIN"/>
    <property type="match status" value="1"/>
</dbReference>
<dbReference type="AlphaFoldDB" id="A0A1L9B4S3"/>
<accession>A0A1L9B4S3</accession>
<dbReference type="Proteomes" id="UP000182229">
    <property type="component" value="Unassembled WGS sequence"/>
</dbReference>
<organism evidence="3 4">
    <name type="scientific">Cystobacter ferrugineus</name>
    <dbReference type="NCBI Taxonomy" id="83449"/>
    <lineage>
        <taxon>Bacteria</taxon>
        <taxon>Pseudomonadati</taxon>
        <taxon>Myxococcota</taxon>
        <taxon>Myxococcia</taxon>
        <taxon>Myxococcales</taxon>
        <taxon>Cystobacterineae</taxon>
        <taxon>Archangiaceae</taxon>
        <taxon>Cystobacter</taxon>
    </lineage>
</organism>
<dbReference type="InterPro" id="IPR012938">
    <property type="entry name" value="Glc/Sorbosone_DH"/>
</dbReference>
<dbReference type="PANTHER" id="PTHR19328">
    <property type="entry name" value="HEDGEHOG-INTERACTING PROTEIN"/>
    <property type="match status" value="1"/>
</dbReference>